<evidence type="ECO:0000256" key="4">
    <source>
        <dbReference type="ARBA" id="ARBA00024146"/>
    </source>
</evidence>
<comment type="catalytic activity">
    <reaction evidence="4">
        <text>a 1,2-diacyl-sn-glycero-3-phospho-(1D-myo-inositol)(in) = a 1,2-diacyl-sn-glycero-3-phospho-(1D-myo-inositol)(out)</text>
        <dbReference type="Rhea" id="RHEA:38691"/>
        <dbReference type="ChEBI" id="CHEBI:57880"/>
    </reaction>
    <physiologicalReaction direction="left-to-right" evidence="4">
        <dbReference type="Rhea" id="RHEA:38692"/>
    </physiologicalReaction>
</comment>
<comment type="similarity">
    <text evidence="7">Belongs to the PtdIns transfer protein family. PI transfer class IIB subfamily.</text>
</comment>
<dbReference type="PANTHER" id="PTHR10658">
    <property type="entry name" value="PHOSPHATIDYLINOSITOL TRANSFER PROTEIN"/>
    <property type="match status" value="1"/>
</dbReference>
<dbReference type="FunFam" id="3.30.530.20:FF:000011">
    <property type="entry name" value="cytoplasmic phosphatidylinositol transfer protein 1 isoform X2"/>
    <property type="match status" value="1"/>
</dbReference>
<name>A0A8J7NJA0_ATRSP</name>
<dbReference type="AlphaFoldDB" id="A0A8J7NJA0"/>
<protein>
    <recommendedName>
        <fullName evidence="8">Cytoplasmic phosphatidylinositol transfer protein 1</fullName>
    </recommendedName>
    <alternativeName>
        <fullName evidence="9">Retinal degeneration B homolog beta</fullName>
    </alternativeName>
</protein>
<dbReference type="InterPro" id="IPR001666">
    <property type="entry name" value="PI_transfer"/>
</dbReference>
<dbReference type="GO" id="GO:0008526">
    <property type="term" value="F:phosphatidylinositol transfer activity"/>
    <property type="evidence" value="ECO:0007669"/>
    <property type="project" value="TreeGrafter"/>
</dbReference>
<sequence length="749" mass="84594">MCRHARTASLTPPRFLPTEARLPPLHNSDLIGAFSICPPSTFFRNKGSSRPLPRVVTQSVTIVDNPRHEYGEKSCSQCLNQYGHLLRAQHGSPTMLVRARPPRSSHRGLLTSGPIASPPTPGVRCSDRVCTRGAGGASDVNRTVRTSAEPGASGQPELRLAGSLARCSPPRVPQTAAASPGRLTAGERDARSRKMGTLTHRPSPQQNRAHRAESRGDRKHLGSRCQERWASLWPAPAELIQSDPLTLIQGHETAPAAHVLEKSARWSSGPQAARSAAPPAVSRANLLPEDSRLEQDVSCIKKNLRNHIRMPDCIMFALSSPRARSASTGETVIIFLRNVCAGESPLREWKQPVSFERVDRRIGQLYMISKHSHEQSDRGEGVEVVQNEPYEDPAHGKGQFTEKRVYLNSKLPSWARAVVPKIFYVTEKAWNYYPYTITEYTCSFLPKFSIHIETKYEDNKGCNDHIFDSEAKELEREVCFVDIARRTLPLIKTLRCYSHALLLASLQDLRYFKSAKTSRGLLKEGWRDTQDPIMCSYKLVTVKFEVWGLQTRVEQFVHKVVRDVLLLGHRQAFAWVDEWIDMTLDDVREYEKQMHEKTNIKVCHEQQQHSTNSLDEIESHDKASVCFLFVFTLTYRIIKLLPLPPPLPHTPLTPQSFLSILITGVSLSSVTAGFPKVYWPANTDWQTLKSYHGGRQLILELRVHVTGHSYCCPQVFSRWWIKEIRFQARFWALILCTLASISSLELLQS</sequence>
<dbReference type="GO" id="GO:0005634">
    <property type="term" value="C:nucleus"/>
    <property type="evidence" value="ECO:0007669"/>
    <property type="project" value="UniProtKB-ARBA"/>
</dbReference>
<keyword evidence="3" id="KW-0446">Lipid-binding</keyword>
<dbReference type="PRINTS" id="PR00391">
    <property type="entry name" value="PITRANSFER"/>
</dbReference>
<evidence type="ECO:0000256" key="7">
    <source>
        <dbReference type="ARBA" id="ARBA00061154"/>
    </source>
</evidence>
<feature type="non-terminal residue" evidence="12">
    <location>
        <position position="1"/>
    </location>
</feature>
<proteinExistence type="inferred from homology"/>
<evidence type="ECO:0000256" key="8">
    <source>
        <dbReference type="ARBA" id="ARBA00068698"/>
    </source>
</evidence>
<keyword evidence="1" id="KW-0813">Transport</keyword>
<evidence type="ECO:0000259" key="11">
    <source>
        <dbReference type="Pfam" id="PF02121"/>
    </source>
</evidence>
<accession>A0A8J7NJA0</accession>
<dbReference type="SUPFAM" id="SSF55961">
    <property type="entry name" value="Bet v1-like"/>
    <property type="match status" value="1"/>
</dbReference>
<dbReference type="PANTHER" id="PTHR10658:SF55">
    <property type="entry name" value="CYTOPLASMIC PHOSPHATIDYLINOSITOL TRANSFER PROTEIN 1"/>
    <property type="match status" value="1"/>
</dbReference>
<dbReference type="InterPro" id="IPR055261">
    <property type="entry name" value="PI_transfer_N"/>
</dbReference>
<feature type="region of interest" description="Disordered" evidence="10">
    <location>
        <begin position="98"/>
        <end position="223"/>
    </location>
</feature>
<dbReference type="Gene3D" id="3.30.530.20">
    <property type="match status" value="1"/>
</dbReference>
<evidence type="ECO:0000256" key="5">
    <source>
        <dbReference type="ARBA" id="ARBA00051611"/>
    </source>
</evidence>
<organism evidence="12 13">
    <name type="scientific">Atractosteus spatula</name>
    <name type="common">Alligator gar</name>
    <name type="synonym">Lepisosteus spatula</name>
    <dbReference type="NCBI Taxonomy" id="7917"/>
    <lineage>
        <taxon>Eukaryota</taxon>
        <taxon>Metazoa</taxon>
        <taxon>Chordata</taxon>
        <taxon>Craniata</taxon>
        <taxon>Vertebrata</taxon>
        <taxon>Euteleostomi</taxon>
        <taxon>Actinopterygii</taxon>
        <taxon>Neopterygii</taxon>
        <taxon>Holostei</taxon>
        <taxon>Semionotiformes</taxon>
        <taxon>Lepisosteidae</taxon>
        <taxon>Atractosteus</taxon>
    </lineage>
</organism>
<evidence type="ECO:0000256" key="2">
    <source>
        <dbReference type="ARBA" id="ARBA00023055"/>
    </source>
</evidence>
<dbReference type="GO" id="GO:0035091">
    <property type="term" value="F:phosphatidylinositol binding"/>
    <property type="evidence" value="ECO:0007669"/>
    <property type="project" value="TreeGrafter"/>
</dbReference>
<dbReference type="InterPro" id="IPR023393">
    <property type="entry name" value="START-like_dom_sf"/>
</dbReference>
<feature type="compositionally biased region" description="Basic and acidic residues" evidence="10">
    <location>
        <begin position="210"/>
        <end position="220"/>
    </location>
</feature>
<dbReference type="Pfam" id="PF02121">
    <property type="entry name" value="IP_trans"/>
    <property type="match status" value="1"/>
</dbReference>
<gene>
    <name evidence="12" type="primary">Pitpnc1_1</name>
    <name evidence="12" type="ORF">GTO95_0013031</name>
</gene>
<comment type="function">
    <text evidence="6">Catalyzes the transfer of phosphatidylinositol (PI) and phosphatidic acid (PA) between membranes. Binds PA derived from the phospholipase D signaling pathway and among the cellular PA species, preferably binds to the C16:0/16:1 and C16:1/18:1 PA species.</text>
</comment>
<evidence type="ECO:0000256" key="6">
    <source>
        <dbReference type="ARBA" id="ARBA00055461"/>
    </source>
</evidence>
<comment type="caution">
    <text evidence="12">The sequence shown here is derived from an EMBL/GenBank/DDBJ whole genome shotgun (WGS) entry which is preliminary data.</text>
</comment>
<evidence type="ECO:0000256" key="9">
    <source>
        <dbReference type="ARBA" id="ARBA00082927"/>
    </source>
</evidence>
<dbReference type="EMBL" id="JAAWVO010014709">
    <property type="protein sequence ID" value="MBN3314282.1"/>
    <property type="molecule type" value="Genomic_DNA"/>
</dbReference>
<feature type="domain" description="Phosphatidylinositol transfer protein N-terminal" evidence="11">
    <location>
        <begin position="347"/>
        <end position="595"/>
    </location>
</feature>
<evidence type="ECO:0000256" key="10">
    <source>
        <dbReference type="SAM" id="MobiDB-lite"/>
    </source>
</evidence>
<evidence type="ECO:0000313" key="12">
    <source>
        <dbReference type="EMBL" id="MBN3314282.1"/>
    </source>
</evidence>
<keyword evidence="13" id="KW-1185">Reference proteome</keyword>
<evidence type="ECO:0000313" key="13">
    <source>
        <dbReference type="Proteomes" id="UP000736164"/>
    </source>
</evidence>
<dbReference type="CDD" id="cd08890">
    <property type="entry name" value="SRPBCC_PITPNC1_like"/>
    <property type="match status" value="1"/>
</dbReference>
<evidence type="ECO:0000256" key="3">
    <source>
        <dbReference type="ARBA" id="ARBA00023121"/>
    </source>
</evidence>
<reference evidence="12" key="1">
    <citation type="journal article" date="2021" name="Cell">
        <title>Tracing the genetic footprints of vertebrate landing in non-teleost ray-finned fishes.</title>
        <authorList>
            <person name="Bi X."/>
            <person name="Wang K."/>
            <person name="Yang L."/>
            <person name="Pan H."/>
            <person name="Jiang H."/>
            <person name="Wei Q."/>
            <person name="Fang M."/>
            <person name="Yu H."/>
            <person name="Zhu C."/>
            <person name="Cai Y."/>
            <person name="He Y."/>
            <person name="Gan X."/>
            <person name="Zeng H."/>
            <person name="Yu D."/>
            <person name="Zhu Y."/>
            <person name="Jiang H."/>
            <person name="Qiu Q."/>
            <person name="Yang H."/>
            <person name="Zhang Y.E."/>
            <person name="Wang W."/>
            <person name="Zhu M."/>
            <person name="He S."/>
            <person name="Zhang G."/>
        </authorList>
    </citation>
    <scope>NUCLEOTIDE SEQUENCE</scope>
    <source>
        <strain evidence="12">Allg_001</strain>
    </source>
</reference>
<dbReference type="GO" id="GO:0005737">
    <property type="term" value="C:cytoplasm"/>
    <property type="evidence" value="ECO:0007669"/>
    <property type="project" value="UniProtKB-ARBA"/>
</dbReference>
<evidence type="ECO:0000256" key="1">
    <source>
        <dbReference type="ARBA" id="ARBA00022448"/>
    </source>
</evidence>
<feature type="non-terminal residue" evidence="12">
    <location>
        <position position="749"/>
    </location>
</feature>
<comment type="catalytic activity">
    <reaction evidence="5">
        <text>a 1,2-diacyl-sn-glycero-3-phosphate(in) = a 1,2-diacyl-sn-glycero-3-phosphate(out)</text>
        <dbReference type="Rhea" id="RHEA:36435"/>
        <dbReference type="ChEBI" id="CHEBI:58608"/>
    </reaction>
    <physiologicalReaction direction="left-to-right" evidence="5">
        <dbReference type="Rhea" id="RHEA:36436"/>
    </physiologicalReaction>
</comment>
<dbReference type="Proteomes" id="UP000736164">
    <property type="component" value="Unassembled WGS sequence"/>
</dbReference>
<keyword evidence="2" id="KW-0445">Lipid transport</keyword>